<dbReference type="Proteomes" id="UP001569904">
    <property type="component" value="Unassembled WGS sequence"/>
</dbReference>
<sequence>MRDFPRAARRAGAMAAATALAGTAFSGTAFSGTAFGGTVFSSTVFSGTVFSGTVFSGTAPAGTAPPRRPPAWCKPGGTLSARAMPQRVKIADCDLRGRTVRGANGLVAVVPSDGTSLVAHEIRTDGGAELRIAVDPRAGEITVGTDGGRVPQGRPRGFRAPAAACEDGVHRAEPSRWPKGATVQWRYYAGTAGLPVEPIAKAISNMVGARTDCNGEGRFAVPPDVGERNAGQADRAPNITGGATCGNRDRVNTFGWHAMPDAGRDVLAASCTWFDGPTTVETDMALQAQGKRWWTSGSCPAGSYSAEAVATHEAGHVLGLAHVEGTEHENLTMAPSIASCDDGPATLAKGDYDGLIALYGGR</sequence>
<dbReference type="GO" id="GO:0008237">
    <property type="term" value="F:metallopeptidase activity"/>
    <property type="evidence" value="ECO:0007669"/>
    <property type="project" value="UniProtKB-KW"/>
</dbReference>
<evidence type="ECO:0000256" key="4">
    <source>
        <dbReference type="ARBA" id="ARBA00022833"/>
    </source>
</evidence>
<proteinExistence type="predicted"/>
<dbReference type="SUPFAM" id="SSF55486">
    <property type="entry name" value="Metalloproteases ('zincins'), catalytic domain"/>
    <property type="match status" value="1"/>
</dbReference>
<dbReference type="Gene3D" id="3.40.390.10">
    <property type="entry name" value="Collagenase (Catalytic Domain)"/>
    <property type="match status" value="1"/>
</dbReference>
<dbReference type="Pfam" id="PF00805">
    <property type="entry name" value="Pentapeptide"/>
    <property type="match status" value="1"/>
</dbReference>
<dbReference type="InterPro" id="IPR001646">
    <property type="entry name" value="5peptide_repeat"/>
</dbReference>
<gene>
    <name evidence="7" type="ORF">SM436_11770</name>
</gene>
<keyword evidence="5" id="KW-0732">Signal</keyword>
<evidence type="ECO:0000313" key="7">
    <source>
        <dbReference type="EMBL" id="MFA1554364.1"/>
    </source>
</evidence>
<feature type="domain" description="Peptidase M10 metallopeptidase" evidence="6">
    <location>
        <begin position="291"/>
        <end position="360"/>
    </location>
</feature>
<evidence type="ECO:0000256" key="5">
    <source>
        <dbReference type="SAM" id="SignalP"/>
    </source>
</evidence>
<dbReference type="EC" id="3.4.24.-" evidence="7"/>
<evidence type="ECO:0000256" key="2">
    <source>
        <dbReference type="ARBA" id="ARBA00022723"/>
    </source>
</evidence>
<feature type="signal peptide" evidence="5">
    <location>
        <begin position="1"/>
        <end position="26"/>
    </location>
</feature>
<evidence type="ECO:0000313" key="8">
    <source>
        <dbReference type="Proteomes" id="UP001569904"/>
    </source>
</evidence>
<keyword evidence="4" id="KW-0862">Zinc</keyword>
<evidence type="ECO:0000259" key="6">
    <source>
        <dbReference type="Pfam" id="PF00413"/>
    </source>
</evidence>
<name>A0ABV4QV00_9ACTN</name>
<dbReference type="InterPro" id="IPR001818">
    <property type="entry name" value="Pept_M10_metallopeptidase"/>
</dbReference>
<dbReference type="Pfam" id="PF00413">
    <property type="entry name" value="Peptidase_M10"/>
    <property type="match status" value="1"/>
</dbReference>
<comment type="caution">
    <text evidence="7">The sequence shown here is derived from an EMBL/GenBank/DDBJ whole genome shotgun (WGS) entry which is preliminary data.</text>
</comment>
<keyword evidence="8" id="KW-1185">Reference proteome</keyword>
<keyword evidence="1" id="KW-0645">Protease</keyword>
<reference evidence="7 8" key="1">
    <citation type="submission" date="2023-11" db="EMBL/GenBank/DDBJ databases">
        <title>Actinomadura monticuli sp. nov., isolated from volcanic ash.</title>
        <authorList>
            <person name="Lee S.D."/>
            <person name="Yang H."/>
            <person name="Kim I.S."/>
        </authorList>
    </citation>
    <scope>NUCLEOTIDE SEQUENCE [LARGE SCALE GENOMIC DNA]</scope>
    <source>
        <strain evidence="7 8">DSM 45346</strain>
    </source>
</reference>
<protein>
    <submittedName>
        <fullName evidence="7">Matrixin family metalloprotease</fullName>
        <ecNumber evidence="7">3.4.24.-</ecNumber>
    </submittedName>
</protein>
<dbReference type="SUPFAM" id="SSF141571">
    <property type="entry name" value="Pentapeptide repeat-like"/>
    <property type="match status" value="1"/>
</dbReference>
<keyword evidence="3 7" id="KW-0378">Hydrolase</keyword>
<dbReference type="EMBL" id="JAXCEH010000005">
    <property type="protein sequence ID" value="MFA1554364.1"/>
    <property type="molecule type" value="Genomic_DNA"/>
</dbReference>
<keyword evidence="2" id="KW-0479">Metal-binding</keyword>
<feature type="chain" id="PRO_5046948053" evidence="5">
    <location>
        <begin position="27"/>
        <end position="362"/>
    </location>
</feature>
<accession>A0ABV4QV00</accession>
<evidence type="ECO:0000256" key="3">
    <source>
        <dbReference type="ARBA" id="ARBA00022801"/>
    </source>
</evidence>
<dbReference type="RefSeq" id="WP_371940754.1">
    <property type="nucleotide sequence ID" value="NZ_JAXCEH010000005.1"/>
</dbReference>
<dbReference type="Gene3D" id="2.160.20.80">
    <property type="entry name" value="E3 ubiquitin-protein ligase SopA"/>
    <property type="match status" value="1"/>
</dbReference>
<evidence type="ECO:0000256" key="1">
    <source>
        <dbReference type="ARBA" id="ARBA00022670"/>
    </source>
</evidence>
<keyword evidence="7" id="KW-0482">Metalloprotease</keyword>
<organism evidence="7 8">
    <name type="scientific">Actinomadura chokoriensis</name>
    <dbReference type="NCBI Taxonomy" id="454156"/>
    <lineage>
        <taxon>Bacteria</taxon>
        <taxon>Bacillati</taxon>
        <taxon>Actinomycetota</taxon>
        <taxon>Actinomycetes</taxon>
        <taxon>Streptosporangiales</taxon>
        <taxon>Thermomonosporaceae</taxon>
        <taxon>Actinomadura</taxon>
    </lineage>
</organism>
<dbReference type="InterPro" id="IPR024079">
    <property type="entry name" value="MetalloPept_cat_dom_sf"/>
</dbReference>